<dbReference type="Proteomes" id="UP001338125">
    <property type="component" value="Unassembled WGS sequence"/>
</dbReference>
<evidence type="ECO:0000313" key="5">
    <source>
        <dbReference type="Proteomes" id="UP001338125"/>
    </source>
</evidence>
<name>A0ABR0SJS4_9HYPO</name>
<protein>
    <recommendedName>
        <fullName evidence="6">Mid2 domain-containing protein</fullName>
    </recommendedName>
</protein>
<feature type="compositionally biased region" description="Pro residues" evidence="1">
    <location>
        <begin position="396"/>
        <end position="407"/>
    </location>
</feature>
<dbReference type="EMBL" id="JAVFKD010000012">
    <property type="protein sequence ID" value="KAK5992398.1"/>
    <property type="molecule type" value="Genomic_DNA"/>
</dbReference>
<feature type="chain" id="PRO_5045672264" description="Mid2 domain-containing protein" evidence="3">
    <location>
        <begin position="21"/>
        <end position="407"/>
    </location>
</feature>
<evidence type="ECO:0000256" key="2">
    <source>
        <dbReference type="SAM" id="Phobius"/>
    </source>
</evidence>
<dbReference type="CDD" id="cd12087">
    <property type="entry name" value="TM_EGFR-like"/>
    <property type="match status" value="1"/>
</dbReference>
<keyword evidence="2" id="KW-0472">Membrane</keyword>
<evidence type="ECO:0000313" key="4">
    <source>
        <dbReference type="EMBL" id="KAK5992398.1"/>
    </source>
</evidence>
<feature type="region of interest" description="Disordered" evidence="1">
    <location>
        <begin position="273"/>
        <end position="407"/>
    </location>
</feature>
<gene>
    <name evidence="4" type="ORF">PT974_05802</name>
</gene>
<keyword evidence="5" id="KW-1185">Reference proteome</keyword>
<sequence>MRHLLLLRIATLAFAGALKGSRYGSLEVLPTGFTPRYVIDKSHAFVKRDGSCGAGNHGCLDINYPTRCCANDSYCYVNKANEPKCCPIGSNCVNDSFCSSTAFFCYSTITPTTTAATAIISNGGVQTQAGCCNRQCPQTSYYLCPSSLGGGCCPFGSECQNGGHCVSTKTAEPTPRLTPVVEGCTTEQYKCADGNGCCGNTQLCTSYQGSGYCTDGNPTATPTGGISPDPPSSSKSSSGKTIGIAVGISVGGAFIIGGVIWLLFVRRRQDKQIKSNEQTEGEADASDDPTMTAVTPSTLVASSSPGDGTQPTPPFPESSPASPLPVLHEPNGPEAAPVEIDSAERLEADDTEVDPLSPRPGATELGSPIGIEGRYELPGSEPAPPAPMTSWLEISPPTPSPSPQKEK</sequence>
<proteinExistence type="predicted"/>
<accession>A0ABR0SJS4</accession>
<evidence type="ECO:0000256" key="1">
    <source>
        <dbReference type="SAM" id="MobiDB-lite"/>
    </source>
</evidence>
<feature type="signal peptide" evidence="3">
    <location>
        <begin position="1"/>
        <end position="20"/>
    </location>
</feature>
<comment type="caution">
    <text evidence="4">The sequence shown here is derived from an EMBL/GenBank/DDBJ whole genome shotgun (WGS) entry which is preliminary data.</text>
</comment>
<reference evidence="4 5" key="1">
    <citation type="submission" date="2024-01" db="EMBL/GenBank/DDBJ databases">
        <title>Complete genome of Cladobotryum mycophilum ATHUM6906.</title>
        <authorList>
            <person name="Christinaki A.C."/>
            <person name="Myridakis A.I."/>
            <person name="Kouvelis V.N."/>
        </authorList>
    </citation>
    <scope>NUCLEOTIDE SEQUENCE [LARGE SCALE GENOMIC DNA]</scope>
    <source>
        <strain evidence="4 5">ATHUM6906</strain>
    </source>
</reference>
<evidence type="ECO:0000256" key="3">
    <source>
        <dbReference type="SAM" id="SignalP"/>
    </source>
</evidence>
<keyword evidence="2" id="KW-1133">Transmembrane helix</keyword>
<feature type="transmembrane region" description="Helical" evidence="2">
    <location>
        <begin position="242"/>
        <end position="265"/>
    </location>
</feature>
<organism evidence="4 5">
    <name type="scientific">Cladobotryum mycophilum</name>
    <dbReference type="NCBI Taxonomy" id="491253"/>
    <lineage>
        <taxon>Eukaryota</taxon>
        <taxon>Fungi</taxon>
        <taxon>Dikarya</taxon>
        <taxon>Ascomycota</taxon>
        <taxon>Pezizomycotina</taxon>
        <taxon>Sordariomycetes</taxon>
        <taxon>Hypocreomycetidae</taxon>
        <taxon>Hypocreales</taxon>
        <taxon>Hypocreaceae</taxon>
        <taxon>Cladobotryum</taxon>
    </lineage>
</organism>
<feature type="compositionally biased region" description="Polar residues" evidence="1">
    <location>
        <begin position="292"/>
        <end position="310"/>
    </location>
</feature>
<keyword evidence="2" id="KW-0812">Transmembrane</keyword>
<evidence type="ECO:0008006" key="6">
    <source>
        <dbReference type="Google" id="ProtNLM"/>
    </source>
</evidence>
<keyword evidence="3" id="KW-0732">Signal</keyword>